<evidence type="ECO:0000256" key="1">
    <source>
        <dbReference type="ARBA" id="ARBA00005417"/>
    </source>
</evidence>
<comment type="similarity">
    <text evidence="1">Belongs to the ABC transporter superfamily.</text>
</comment>
<keyword evidence="4 6" id="KW-0067">ATP-binding</keyword>
<dbReference type="PROSITE" id="PS50893">
    <property type="entry name" value="ABC_TRANSPORTER_2"/>
    <property type="match status" value="1"/>
</dbReference>
<dbReference type="RefSeq" id="WP_117895883.1">
    <property type="nucleotide sequence ID" value="NZ_CABJCV010000023.1"/>
</dbReference>
<feature type="domain" description="ABC transporter" evidence="5">
    <location>
        <begin position="2"/>
        <end position="230"/>
    </location>
</feature>
<dbReference type="InterPro" id="IPR017871">
    <property type="entry name" value="ABC_transporter-like_CS"/>
</dbReference>
<evidence type="ECO:0000256" key="4">
    <source>
        <dbReference type="ARBA" id="ARBA00022840"/>
    </source>
</evidence>
<dbReference type="InterPro" id="IPR017911">
    <property type="entry name" value="MacB-like_ATP-bd"/>
</dbReference>
<keyword evidence="7" id="KW-1185">Reference proteome</keyword>
<dbReference type="FunFam" id="3.40.50.300:FF:000056">
    <property type="entry name" value="Cell division ATP-binding protein FtsE"/>
    <property type="match status" value="1"/>
</dbReference>
<evidence type="ECO:0000313" key="7">
    <source>
        <dbReference type="Proteomes" id="UP000284178"/>
    </source>
</evidence>
<dbReference type="SUPFAM" id="SSF52540">
    <property type="entry name" value="P-loop containing nucleoside triphosphate hydrolases"/>
    <property type="match status" value="1"/>
</dbReference>
<protein>
    <submittedName>
        <fullName evidence="6">ABC transporter ATP-binding protein</fullName>
    </submittedName>
</protein>
<comment type="caution">
    <text evidence="6">The sequence shown here is derived from an EMBL/GenBank/DDBJ whole genome shotgun (WGS) entry which is preliminary data.</text>
</comment>
<dbReference type="GO" id="GO:0005886">
    <property type="term" value="C:plasma membrane"/>
    <property type="evidence" value="ECO:0007669"/>
    <property type="project" value="UniProtKB-ARBA"/>
</dbReference>
<evidence type="ECO:0000256" key="3">
    <source>
        <dbReference type="ARBA" id="ARBA00022741"/>
    </source>
</evidence>
<dbReference type="PROSITE" id="PS00211">
    <property type="entry name" value="ABC_TRANSPORTER_1"/>
    <property type="match status" value="1"/>
</dbReference>
<accession>A0A412FN08</accession>
<evidence type="ECO:0000259" key="5">
    <source>
        <dbReference type="PROSITE" id="PS50893"/>
    </source>
</evidence>
<dbReference type="InterPro" id="IPR027417">
    <property type="entry name" value="P-loop_NTPase"/>
</dbReference>
<dbReference type="AlphaFoldDB" id="A0A412FN08"/>
<dbReference type="SMART" id="SM00382">
    <property type="entry name" value="AAA"/>
    <property type="match status" value="1"/>
</dbReference>
<dbReference type="GO" id="GO:0016887">
    <property type="term" value="F:ATP hydrolysis activity"/>
    <property type="evidence" value="ECO:0007669"/>
    <property type="project" value="InterPro"/>
</dbReference>
<keyword evidence="3" id="KW-0547">Nucleotide-binding</keyword>
<dbReference type="InterPro" id="IPR003593">
    <property type="entry name" value="AAA+_ATPase"/>
</dbReference>
<dbReference type="GO" id="GO:0022857">
    <property type="term" value="F:transmembrane transporter activity"/>
    <property type="evidence" value="ECO:0007669"/>
    <property type="project" value="TreeGrafter"/>
</dbReference>
<proteinExistence type="inferred from homology"/>
<dbReference type="InterPro" id="IPR015854">
    <property type="entry name" value="ABC_transpr_LolD-like"/>
</dbReference>
<name>A0A412FN08_9FIRM</name>
<sequence length="230" mass="25655">MLKLVNLNYGYTDGANRRSILQDCSYTFEDGRFYTILGPSGSGKTTLLSILAGLDSAESGEVWYNGEQITANRLYHYRRNQIGIVFQQYNLINYLTGIENVELAMTETDNAMPKNRREIAYALLEKVGIVRSKAERPISKLSGGEQQRIAIARALAANVDLIFADEPTGNLDTATEQEIIRIFRQLAEEFGKTVIVVTHSETVSQFSDERVLLENGQLRRLSPAAEAITA</sequence>
<dbReference type="PANTHER" id="PTHR24220:SF689">
    <property type="entry name" value="LIPOPROTEIN-RELEASING SYSTEM ATP-BINDING PROTEIN LOLD"/>
    <property type="match status" value="1"/>
</dbReference>
<dbReference type="GO" id="GO:0005524">
    <property type="term" value="F:ATP binding"/>
    <property type="evidence" value="ECO:0007669"/>
    <property type="project" value="UniProtKB-KW"/>
</dbReference>
<evidence type="ECO:0000313" key="6">
    <source>
        <dbReference type="EMBL" id="RGR69562.1"/>
    </source>
</evidence>
<evidence type="ECO:0000256" key="2">
    <source>
        <dbReference type="ARBA" id="ARBA00022448"/>
    </source>
</evidence>
<dbReference type="InterPro" id="IPR003439">
    <property type="entry name" value="ABC_transporter-like_ATP-bd"/>
</dbReference>
<dbReference type="EMBL" id="QRUP01000023">
    <property type="protein sequence ID" value="RGR69562.1"/>
    <property type="molecule type" value="Genomic_DNA"/>
</dbReference>
<dbReference type="PANTHER" id="PTHR24220">
    <property type="entry name" value="IMPORT ATP-BINDING PROTEIN"/>
    <property type="match status" value="1"/>
</dbReference>
<dbReference type="Pfam" id="PF00005">
    <property type="entry name" value="ABC_tran"/>
    <property type="match status" value="1"/>
</dbReference>
<dbReference type="Gene3D" id="3.40.50.300">
    <property type="entry name" value="P-loop containing nucleotide triphosphate hydrolases"/>
    <property type="match status" value="1"/>
</dbReference>
<organism evidence="6 7">
    <name type="scientific">Holdemania filiformis</name>
    <dbReference type="NCBI Taxonomy" id="61171"/>
    <lineage>
        <taxon>Bacteria</taxon>
        <taxon>Bacillati</taxon>
        <taxon>Bacillota</taxon>
        <taxon>Erysipelotrichia</taxon>
        <taxon>Erysipelotrichales</taxon>
        <taxon>Erysipelotrichaceae</taxon>
        <taxon>Holdemania</taxon>
    </lineage>
</organism>
<dbReference type="Proteomes" id="UP000284178">
    <property type="component" value="Unassembled WGS sequence"/>
</dbReference>
<gene>
    <name evidence="6" type="ORF">DWY25_14780</name>
</gene>
<dbReference type="GeneID" id="83016665"/>
<keyword evidence="2" id="KW-0813">Transport</keyword>
<reference evidence="6 7" key="1">
    <citation type="submission" date="2018-08" db="EMBL/GenBank/DDBJ databases">
        <title>A genome reference for cultivated species of the human gut microbiota.</title>
        <authorList>
            <person name="Zou Y."/>
            <person name="Xue W."/>
            <person name="Luo G."/>
        </authorList>
    </citation>
    <scope>NUCLEOTIDE SEQUENCE [LARGE SCALE GENOMIC DNA]</scope>
    <source>
        <strain evidence="6 7">AF24-29</strain>
    </source>
</reference>
<dbReference type="CDD" id="cd03255">
    <property type="entry name" value="ABC_MJ0796_LolCDE_FtsE"/>
    <property type="match status" value="1"/>
</dbReference>